<evidence type="ECO:0000259" key="10">
    <source>
        <dbReference type="PROSITE" id="PS52019"/>
    </source>
</evidence>
<feature type="region of interest" description="Disordered" evidence="7">
    <location>
        <begin position="2029"/>
        <end position="2077"/>
    </location>
</feature>
<dbReference type="InterPro" id="IPR020806">
    <property type="entry name" value="PKS_PP-bd"/>
</dbReference>
<dbReference type="InterPro" id="IPR020841">
    <property type="entry name" value="PKS_Beta-ketoAc_synthase_dom"/>
</dbReference>
<dbReference type="InterPro" id="IPR018201">
    <property type="entry name" value="Ketoacyl_synth_AS"/>
</dbReference>
<evidence type="ECO:0000256" key="5">
    <source>
        <dbReference type="ARBA" id="ARBA00023315"/>
    </source>
</evidence>
<dbReference type="GO" id="GO:0031177">
    <property type="term" value="F:phosphopantetheine binding"/>
    <property type="evidence" value="ECO:0007669"/>
    <property type="project" value="InterPro"/>
</dbReference>
<reference evidence="11 12" key="1">
    <citation type="submission" date="2020-08" db="EMBL/GenBank/DDBJ databases">
        <title>Genomic Encyclopedia of Type Strains, Phase IV (KMG-IV): sequencing the most valuable type-strain genomes for metagenomic binning, comparative biology and taxonomic classification.</title>
        <authorList>
            <person name="Goeker M."/>
        </authorList>
    </citation>
    <scope>NUCLEOTIDE SEQUENCE [LARGE SCALE GENOMIC DNA]</scope>
    <source>
        <strain evidence="11 12">DSM 45615</strain>
    </source>
</reference>
<keyword evidence="4" id="KW-0511">Multifunctional enzyme</keyword>
<dbReference type="SMART" id="SM00822">
    <property type="entry name" value="PKS_KR"/>
    <property type="match status" value="3"/>
</dbReference>
<dbReference type="InterPro" id="IPR049551">
    <property type="entry name" value="PKS_DH_C"/>
</dbReference>
<keyword evidence="2" id="KW-0597">Phosphoprotein</keyword>
<dbReference type="GO" id="GO:0006633">
    <property type="term" value="P:fatty acid biosynthetic process"/>
    <property type="evidence" value="ECO:0007669"/>
    <property type="project" value="InterPro"/>
</dbReference>
<sequence length="7396" mass="760150">MSESDHLAIVGMSCRYPGGVRSPEDLWQVVVNGREVLSSFPRDRGWNLESLHDDDPGHPGTSYVDRGGFLDDVAGFDSGFFGISAREATAMDPQQRLLLEVAWEALERAGLDPLSLRGSRTGVFVGGEPREYGPRLSEAPDGIEAHLLTGTTTSVLSGRIAYSLGLHGPALTVDTSASSSLVALHLAAQALRHGECSLALAGGVSVMATPGNFVAFSRLRGLAPDGRCKPFSADADGTAWSEGVGVLVLERLPDALRNGHRVLALVRGTAINSDGASDGLTAPNGLAQADVIARALADAGLTTDDIDAVEAHGTGTPLGDRTESRALAAAYGRGRSPERPLLIGSVKSNIGHTQAAAGVAGVIKTVMALRHGVLPATLNIGEPNPHIDWSSSGLRLLTEARPWPESGRARRAGVSSFGISGTNAHAVLEQAPPAGQSPADDTRAVPFARPGGPTAWLVSARSATALSGQAGRLAEFVAAGSRREDVTGAAVHGPADPADVAWSLATTRSAFEHRAVIIGSGSAELTAGLEALAAGRPSPALVSGVADPAGERGRRVVFVFPGQGSQWLGMGRDLAAASPVFAARLGECERALSPYVDWNLSDVLAGADGAPGLDRDDVVQPALFAVMVSLAAVWQAAGVTPEVVAGHSQGEIAAACVAGILSLEDAAKVTALRSRMVRALAGYGGMLSIAESPEAVTARLAPYSGQATVGVVNSPDATVITGDLDVLGRIAADCERDGVRTRLLPVDYASHSPQVDRIRDDLLAALAGITPGPGTTAMVSAVTGEFLDGTTAGAEYWYANLRRPVRFANAVRTLDRAGYDVFVEVSPHPVLTGAISATLEQVRREAEAELDTPGAVPEAAEAGSGSALLRSAPVVTGTLRRDAGGQDRMLASLAEVHVRGVQVDWPAVLPRARRIDLPTYAFEHRRFWLDAGTSHGAAVPAPPEEDPVAGSGGGLRDRIAGLPAGEQVQAVLELIRAHAAAVLGQPTPEAVQPGRTFKEIGFDSLAGVELRTRLNAATGLELPTTLIFDYPTPAALTGFLRARLLGAADVPLTRAAAGAVTDEPIAIVAMSCRFPGGVHDPESLWELLAAGGDAIGDVPTDRGWDLDVVNDPDLGPALRGGYLSDVAGFDPAFFGISPREALAMDPQQRLLLEISWEALERAGIDVQRLRGSATGVFVGAASSGYGDGGPRELEGHLRTGGATSVLSGRVAYTFGFEGPAVTVDTACSSSLVALHLAAQALRNGECGLALAGGVTVHATASWLTWFARQHGLASDGRCKAFSAAADGMGMAEGAGVVLLERLSDAHRNGHPVLAVVAGSAVNQDGASNGLTAPNGPSQQRVIRAALAGAGLGADDVDVVEAHGTGTVLGDPIEAQALLATYGQDRDSDRPLLLGTVKSNIGHTQWAAGAAGIIKMVLALRHGTLPRTLHADVPSPHVDWSSGAVRLLTEPQDWPERGRPRRAGVSAFGISGTNAHVILEQAPDDGVSEDVRKGRLPAVPWLLSARDETGLAAQARRLREYVLARPELDPADVGWSLATTRTALPERAVVVGADRDELISGLADLAAAPSGARAGSAGRIGFVFTGQGAQRIGMGRRLYAAYPAFAAAFDEVCAGLEKHLDRPGLSLKEVIGGAGRIDDTVWAQAGLFAVEVAVFRLLESWGVTPAAMAGHSIGELAAAHLAGVWSLADACAVVAARGRLMQALPPGGAMLSVQAGEDDVRPVLAGAEGVEIAAVNGPEAVVVSGPEAAVSAVEDAFSARGVRVRRLRVSHAFHSPLMEPMLAGFADVTASVSYAQPRIPIVSTLTGRPVTDELLDPGYWVRQVREPVRFADAVTALRDAGVRTFVEIGPDAVLTALGSASGESENAGEDWIATLRRDRDEAHTLVSAVGRLAARGGDVDWSRFYAGTGARRVDLPTYAFDRQRYWLTPPATARPRDIGLTASGHPLLGTVVELPANGGLVLTGRLSLTAQPWLADHVVAGRVVVPGAALVEMAIRAGDEAGCSRLAEMIIQVPMVLPARRGIQVRITVGEPDEHGDRELTVHSRPEDETGPWTGHATGVLAPAGAPGPDGAEAAAAPASWPPRGAVAEDLTGLYPALARAGLPYGPAFQGVRRAWRRGEEIFAEVGLGEGTDLAGFGLHPALLDAALHLIARPGGDAEPGPLLPFAWTDAVVHATGASTARVRIAPSATGEGVSLTLADESGGLIATVGSLVLRPMAAPAGAVAGEALFELDWVPAEPTAAAPDPSRWAVLGSDRRAAPPEATAYDDVAALLAAIGAGAPVPEIILFRPRDPSRGASGMAARARGTTLDALRVVQEVLRADELSASRLLVLTERAVDAGAVDVDVTAAGVWGLVRVAQSEHPDRIVLADLDDAGTARTLAEAVSSREPQIAVRAGRLLAPRLARVSPGLPVPEQDGWRLECTERGTLENIVLAPAEAGRRPLARNEVRVALRAAGVNFRDVLNVLGMYPGDPGLLGLEGAGVVLETGPDVTGLRPGDLVMGLFSGAFTPVAVTDARLLAPVPAGWTLAEAAAAPVVYLTAWHALVELAGLRAGESVLIHAAAGGVGSAAVQVARHLGAEVFGTAGPSKWGLLREAGLDEAHLASSRTLDFETRFPAGIDVVLNSLAGEFTDASLRLAAGAGGRFIEIGKTDIRDAGQVARDHQGLAYQAFDLLRLDPERIARMFAALSGLFARQVLRPLPVTCWDVRRAPEAFRYLSQARNVGKVVLTMPAAESRGTTLVTGVSGALGGLIARHLASGATRPENLLLLSRRGPDAPGMGALAAELATLGAGVRMVAADVADHDHVAAVLAGVPAESPLRAVVHAAGVLDDGVVHALTPARIDAVMRPKADGAWNLHRLTRHLDLDRFVLFSSVAGLWGNPGQAGYAAANTFLDALAGHRRRAGLPATSLAWGPWQVGETPTGGMAANLAEADWRRMARHGLAPLTGADGLGLLDAAAALGQAMLVPARLDLRPGAAYPALLSGLTAPARRTRRTVRSAPEDGRGEFAERLAALPEADRGEAVQDLVRTQAALVLGMSGPAAVEAGRSFRELGIDSLTAVELRNRLNTATGLRLPAGVVFDYPTPALLAGFLATTALGTTTGPASASTTATRSRAEPPDGDQIAIVGIGCRFPGGAGSAGDFWDLVSTGTDAVSPFPRDRGPLWEGVFEQDADPHARVGAFLYDAGDFDAQFFGISPREALAMDPQQRLLLETSWEALEDAGIDPLSLHGSSTGVFAGLIYHDYGAGAAMPEEVQGYLSTGGSGGVASGRVAYALGLEGPAVTVDTACSSSLVALHLAVQALRSGECDLALAGGVTVMATPGTFLEFARQRGLAADGRCKAYAQAADGTGWGEGVGVLVVERLSDARRNGHRVLAVVAGTAVNQDGASNGLTAPSGPSQQRVIRAALDSAGLRPGDVDVIEGHGTGTRLGDPIEAEALIATYGQGRDPGRPVLLGSVKSNIGHTQAAAGVAGVIKMVQAMAHGVVPATLHVDEPSAHVDWDAGSVRLVTEATAWPETGRPRRAGVSSFGFSGTNAHIILEQAPGEDPDPPIGEGAPGQPPVLLWPISARSTDGLAAQADRLREFLLGRPELDPVDVGWSLATARAGLPERAVVLGSDRDELLSRLAGLAAAPPGGPPAGVVTGRAGSAGKVGFVFTGQGAQRIGMGRRLYAAHPVFAQAFDAVCAGLDEHLEQPVRAVVHGAEPVAVDQTMWAQAGLFAVEVALFRLLESWGVTPAMVAGHSIGELAAAHVAGVWSLADACAVVAARGRLMQALPAGGAMLSVRASEDEVRSVLAGAEGVDGVDIAAVNGPDAIVVSGAEAAVSALEEEFSARGVRVRRPRVSHAFHSPLMEPMLAGFAEVTASVSYAPPRIPIVSTLTGRPVTDEALDPAYWVRQVREPVRFAAAVTALRESGVRTFVEIGPDAVLTALGSQTGDAGETWIPVLRRDRDEAFTLASAVAEVQVRGGTVDWPAFYAGTGARRVDLPTYAFARRRYWLDAAAGTADPAGLGQSGAAHPLLGASTTMATGGVMLTGRLSLRTHPWLGDHVVAGRIVVPGAALVEMAVRAGDETGQTRLAELVIDKPLILPADGGTRIQVTVEAADETGRSAVGIYSQPEKTPTGPGAWTRHATGVLAPAEDHAPSGAGLTRWPPAGAIEQDLDGLYPALAESGLGYGPAFRAVRKGWRRGEEVFAEVALGEGTSVAGFAVHPALLDACLHLIGLPSDGAGSGPLLPFAWTDVVVHATDAATVRVRLAPAEEGEGMSVTLADETGVPVASVRSLVLRPLPATGFGDDVTSGAEALFEVAWIPARLDAGPGEATGPAAGWAVLAEGAGEADGGDLDPDLPGAARYADVAGLLTAVAAGAAVPEVVVLPVPSGARATGVPGTAHALAAATLGAVQDWLAAESLSEARLLVVTRRAVDAGPGAVPDPASASVHGLIRVAAAENPGRIVLADIDEASGVRSLLAAGMNLGEPEFAVRQGEIRLPRLGRPADALPVPADAGAWRLGFTERGTLENLVLVPAGGEQAPLGPGQVRVGLRAAGVNFRDVLNVLGMYPGDAGLLGLEGAGIVLETGPGVTGLTPGDQVMGLFTGAFGPVGVTDQRLLVPVPAGWTLTEAAAAPVAFLTAYYALVDLAGLDRGESVLIHAAAGGVGIAAVQLARYLGAEVFGTAGPSKWPVLRELGLPEMHVASSRTLDFEDAFRAATGGAGVDVVLDSLAGPFVDASARLAAGPGRRFIEMGKTDVRDPERIAADHDGLVYRAFDLFDTDPDRIAEMFAVLSVLFAQGDLRPLPVTCWDVRRAPEAFRYLSQARNVGKIVLTVPAPTDPAGTVLITGASGALGALVARHLAGRRGVRSLALLSRRGPQAPGMATLAADLAGQGVTVRVRAADVADRDQLAAILAGVPESAPLRGVVHAAGLLDDGVITSLTPAALEAVMRPKVDGAWHLHELTRSLDLDLFVLFSSIAGIWGNPGQGNYAAANTFLDALAACRRAQGLPAVSLAWGPWEQQDGMTAALGRADWERLGRSGALPLPESEGLALLDAAAATGKSMLVPVRLDPAALEAGGDVAPLLSALIRRASRRRAGAGGAAGRDTGNALADRLAALPEPEREAVVLDLIHAQAALVLGLPGPESINAGDTFKELGVDSLTALELRNRLNTVTGLRLPATLVFDYPTPATLAGHIRAELAGRDADEVAPQPLSRAASAEDDVAIVGIGCRFPGGAGSAAEFWRLLADGTDTVAGFPQDRGPQWAGVVDPDPAATGKSYASEGAFLYDAGDFDAQFFGISPREALAMDPQQRLLLETSWEALEHAGIDPVSLHGSETGVFAGLIYHDYGTGGGTPGEVEGYVSTGTSGGVASGRVAYALGLEGPAVTVDTACSSSLVAVHLAAQALRSGECTLALAGGVTVMATPGTFVEFSRQRGLAADGRCKAYADAADGTGWGEGVGVLVLERLSDARRNGHRVLAVVRGSAMNQDGASNGLTAPNGPSQQRVIRAALANAGLRPGDVDVVEGHGTGTRLGDPIEAQALLATYGQDRDADRPVLLGSVKSNIGHTQAAAGVAGIIKMVLAMAHGVVPATLHVDAPSSHVDWEAGAVRLATEATAWPETGRPRRAGVSSFGFSGTNAHVILEQAPDEPVAADDGQDAAARPGLPVVPWLVSARSRAGLAAQAARLAEFVSARSEAPSRTDAADIGWSLATTRPALSHRAVVVGTGPDDLRAALTGLAESLSDATTPAPVPPEAVIGTTGSAGKVGFVFTGQGAQRPGMGQGLYAAYPAFADAFDAVIAGLEEHLDQPDHSLREVIQGDVQGGAGLLDQTVWAQAGLFAIEVALFRLLESWKVTPAAVAGHSIGELAAAHVAGVWSLPDACAVVAARGRLMQALPAGGAMLAVSAAEDDVLAALSGFPEVGIAAVNGPEAVVVSGPEAAVGALAGQLSAEGRRVRRLRVSHAFHSSLMEPMLAGFAEVTRSVSYAVPRVPLVSTLTGTAVTTEVLDPEYWVRQVREPVRFADAVATLRESGVRTFVEIGPDGVLSALGAQSAGDETAGESASSDAEAWVPALRRTRDEARSVVSAVGRIHVRGGAVDWTRLYAGSGARRVDLPTYAFTRQTYWLNPASTRIDAAGRGFESSDHPLLGAALDLSAGGGLVMTGRLSPSSQPWLADHVVAGQVVVPGAALVEMAVRAGHEAGCARLRELVIRTPLVLSRQDAVRIQVTVAEPGPDGDREVTVHSRREDDPGAWTPHATGVLAASAGPAAPGAPDMRQWPPADATGEDLDGLYPALAATGLAYGPLFRGVRAAWRRGEEIFAEVALGDELSVAGFGVHPVLLDAALHLMGTAYPADGEPGPMLPFAWTDVEVHSTGATAARVRLAPAASGEGMSVTLADETGALIASIGSLVLRALPAGVATGGARAAQEALFELDWVPARAASPGTDAEAGGWAVLGTALDLPGVARYPDIEALTADRTASPHTVILPCGLDDDQDGDAGTAAAVRATTAGVLAVVRSWLAADDLAGSRLVLLTRQAVDAGATAVDLAGAGVWGLGRVAAAENPGRIVLVDLDAQAGAMEALTAALAAGEAQVAVRAGQVLVPRLARATTGLPIPAGGTAAEGTGWRLECTGRGTLENLALVPAGAGTRTLAAGEVRVGLRAAGVNFRDVLNVLGMYPGEAGLLGLEGAGVVLEVGPGVTGLRPGDRVMGLFSGAFGPVAVTDARLLAPVPAGWTMAEAAAAPVVYLTAWYALVVLAGLRAGESVLIHAAAGGVGIAAVQVARYLGADVFGTASPPKWPVLHGLGLSRSRVASSRTVEFEDAFRTATGGSRIDVVLNSLAGEFVDASLRLAAGAGGRFVEMGKTDVRDPQRVAADHEGLSYQAFDLLDCAPDLIAGMFAALSALFEQGILRPLPVASWDVRRAPEAFRYLSQGRNVGKVVLTIPAPPRGGTVLVTGASGALGGLVARHLAAAGNTESLVLLSRRGPAAPGAARLAAGLAESGVRVQAVAGDAADRDGLGAVLADIADTTPLRGVVHAAGVLDDAVIGSLTPDMIESVMRPKVDGAWNLHELTRDLDLDLFALFSSSAGICGNPGQGNYAAANTALDALAVARRRAGLAASSLAWGPWELDPDVTGTTAGMAGTLSDADRRRLARQGFVPLTAADGLALLDLATGSAGVDGHTPGAGRALLVPARFDRAALRDLDGAGPSPVLAGLIARPASGPARRAVGASPGGQNDFAARLAALGPDDREKAIRDLVVTQAALVLGLPGAGAVDIGRSFRELGFDSLTAVELRNRLGTATGLRLGAAVVFDHPTPDALTAHINRQLGGPAAEENIVLQAFSGLEKVESALTRILQDDAARTRVTARVQELLSALRKVETTETEEISVADRIEAAGDDDIFEFIDKELGI</sequence>
<dbReference type="PROSITE" id="PS00606">
    <property type="entry name" value="KS3_1"/>
    <property type="match status" value="3"/>
</dbReference>
<protein>
    <submittedName>
        <fullName evidence="11">Acyl transferase domain-containing protein/NADPH:quinone reductase-like Zn-dependent oxidoreductase/short-subunit dehydrogenase</fullName>
    </submittedName>
</protein>
<dbReference type="CDD" id="cd00833">
    <property type="entry name" value="PKS"/>
    <property type="match status" value="4"/>
</dbReference>
<dbReference type="GO" id="GO:0016491">
    <property type="term" value="F:oxidoreductase activity"/>
    <property type="evidence" value="ECO:0007669"/>
    <property type="project" value="InterPro"/>
</dbReference>
<dbReference type="Pfam" id="PF14765">
    <property type="entry name" value="PS-DH"/>
    <property type="match status" value="3"/>
</dbReference>
<dbReference type="InterPro" id="IPR032821">
    <property type="entry name" value="PKS_assoc"/>
</dbReference>
<dbReference type="Pfam" id="PF22953">
    <property type="entry name" value="SpnB_Rossmann"/>
    <property type="match status" value="3"/>
</dbReference>
<dbReference type="InterPro" id="IPR016036">
    <property type="entry name" value="Malonyl_transacylase_ACP-bd"/>
</dbReference>
<dbReference type="SMART" id="SM00823">
    <property type="entry name" value="PKS_PP"/>
    <property type="match status" value="4"/>
</dbReference>
<proteinExistence type="predicted"/>
<keyword evidence="12" id="KW-1185">Reference proteome</keyword>
<dbReference type="InterPro" id="IPR020807">
    <property type="entry name" value="PKS_DH"/>
</dbReference>
<dbReference type="PROSITE" id="PS01162">
    <property type="entry name" value="QOR_ZETA_CRYSTAL"/>
    <property type="match status" value="3"/>
</dbReference>
<dbReference type="CDD" id="cd05195">
    <property type="entry name" value="enoyl_red"/>
    <property type="match status" value="3"/>
</dbReference>
<feature type="active site" description="Proton donor; for dehydratase activity" evidence="6">
    <location>
        <position position="2144"/>
    </location>
</feature>
<feature type="region of interest" description="C-terminal hotdog fold" evidence="6">
    <location>
        <begin position="2085"/>
        <end position="2222"/>
    </location>
</feature>
<dbReference type="Gene3D" id="3.40.50.720">
    <property type="entry name" value="NAD(P)-binding Rossmann-like Domain"/>
    <property type="match status" value="3"/>
</dbReference>
<dbReference type="SMART" id="SM00829">
    <property type="entry name" value="PKS_ER"/>
    <property type="match status" value="3"/>
</dbReference>
<dbReference type="InterPro" id="IPR049900">
    <property type="entry name" value="PKS_mFAS_DH"/>
</dbReference>
<feature type="domain" description="Ketosynthase family 3 (KS3)" evidence="9">
    <location>
        <begin position="1062"/>
        <end position="1480"/>
    </location>
</feature>
<feature type="domain" description="PKS/mFAS DH" evidence="10">
    <location>
        <begin position="4015"/>
        <end position="4291"/>
    </location>
</feature>
<dbReference type="EMBL" id="JACHGN010000018">
    <property type="protein sequence ID" value="MBB5137477.1"/>
    <property type="molecule type" value="Genomic_DNA"/>
</dbReference>
<dbReference type="PANTHER" id="PTHR43775:SF51">
    <property type="entry name" value="INACTIVE PHENOLPHTHIOCEROL SYNTHESIS POLYKETIDE SYNTHASE TYPE I PKS1-RELATED"/>
    <property type="match status" value="1"/>
</dbReference>
<dbReference type="PROSITE" id="PS50075">
    <property type="entry name" value="CARRIER"/>
    <property type="match status" value="4"/>
</dbReference>
<dbReference type="SMART" id="SM00825">
    <property type="entry name" value="PKS_KS"/>
    <property type="match status" value="4"/>
</dbReference>
<dbReference type="InterPro" id="IPR013154">
    <property type="entry name" value="ADH-like_N"/>
</dbReference>
<comment type="caution">
    <text evidence="11">The sequence shown here is derived from an EMBL/GenBank/DDBJ whole genome shotgun (WGS) entry which is preliminary data.</text>
</comment>
<dbReference type="Pfam" id="PF08240">
    <property type="entry name" value="ADH_N"/>
    <property type="match status" value="3"/>
</dbReference>
<feature type="domain" description="Ketosynthase family 3 (KS3)" evidence="9">
    <location>
        <begin position="3119"/>
        <end position="3540"/>
    </location>
</feature>
<dbReference type="Pfam" id="PF02801">
    <property type="entry name" value="Ketoacyl-synt_C"/>
    <property type="match status" value="4"/>
</dbReference>
<feature type="domain" description="Ketosynthase family 3 (KS3)" evidence="9">
    <location>
        <begin position="5207"/>
        <end position="5632"/>
    </location>
</feature>
<evidence type="ECO:0000256" key="6">
    <source>
        <dbReference type="PROSITE-ProRule" id="PRU01363"/>
    </source>
</evidence>
<dbReference type="Gene3D" id="3.40.50.11460">
    <property type="match status" value="3"/>
</dbReference>
<dbReference type="InterPro" id="IPR042104">
    <property type="entry name" value="PKS_dehydratase_sf"/>
</dbReference>
<organism evidence="11 12">
    <name type="scientific">Thermocatellispora tengchongensis</name>
    <dbReference type="NCBI Taxonomy" id="1073253"/>
    <lineage>
        <taxon>Bacteria</taxon>
        <taxon>Bacillati</taxon>
        <taxon>Actinomycetota</taxon>
        <taxon>Actinomycetes</taxon>
        <taxon>Streptosporangiales</taxon>
        <taxon>Streptosporangiaceae</taxon>
        <taxon>Thermocatellispora</taxon>
    </lineage>
</organism>
<dbReference type="GO" id="GO:0008270">
    <property type="term" value="F:zinc ion binding"/>
    <property type="evidence" value="ECO:0007669"/>
    <property type="project" value="InterPro"/>
</dbReference>
<dbReference type="SMART" id="SM01294">
    <property type="entry name" value="PKS_PP_betabranch"/>
    <property type="match status" value="4"/>
</dbReference>
<evidence type="ECO:0000256" key="1">
    <source>
        <dbReference type="ARBA" id="ARBA00022450"/>
    </source>
</evidence>
<dbReference type="RefSeq" id="WP_221337176.1">
    <property type="nucleotide sequence ID" value="NZ_BAABIX010000066.1"/>
</dbReference>
<keyword evidence="1" id="KW-0596">Phosphopantetheine</keyword>
<dbReference type="Gene3D" id="3.30.70.3290">
    <property type="match status" value="4"/>
</dbReference>
<evidence type="ECO:0000256" key="2">
    <source>
        <dbReference type="ARBA" id="ARBA00022553"/>
    </source>
</evidence>
<dbReference type="FunFam" id="3.40.366.10:FF:000002">
    <property type="entry name" value="Probable polyketide synthase 2"/>
    <property type="match status" value="4"/>
</dbReference>
<dbReference type="PROSITE" id="PS52004">
    <property type="entry name" value="KS3_2"/>
    <property type="match status" value="4"/>
</dbReference>
<feature type="compositionally biased region" description="Basic and acidic residues" evidence="7">
    <location>
        <begin position="6221"/>
        <end position="6235"/>
    </location>
</feature>
<feature type="domain" description="Carrier" evidence="8">
    <location>
        <begin position="969"/>
        <end position="1044"/>
    </location>
</feature>
<dbReference type="Pfam" id="PF00550">
    <property type="entry name" value="PP-binding"/>
    <property type="match status" value="4"/>
</dbReference>
<dbReference type="Gene3D" id="3.10.129.110">
    <property type="entry name" value="Polyketide synthase dehydratase"/>
    <property type="match status" value="3"/>
</dbReference>
<feature type="active site" description="Proton donor; for dehydratase activity" evidence="6">
    <location>
        <position position="6328"/>
    </location>
</feature>
<evidence type="ECO:0000259" key="9">
    <source>
        <dbReference type="PROSITE" id="PS52004"/>
    </source>
</evidence>
<dbReference type="FunFam" id="3.90.180.10:FF:000032">
    <property type="entry name" value="Probable polyketide synthase pks1"/>
    <property type="match status" value="2"/>
</dbReference>
<evidence type="ECO:0000313" key="11">
    <source>
        <dbReference type="EMBL" id="MBB5137477.1"/>
    </source>
</evidence>
<feature type="domain" description="Carrier" evidence="8">
    <location>
        <begin position="7238"/>
        <end position="7313"/>
    </location>
</feature>
<feature type="domain" description="Carrier" evidence="8">
    <location>
        <begin position="3020"/>
        <end position="3095"/>
    </location>
</feature>
<gene>
    <name evidence="11" type="ORF">HNP84_007229</name>
</gene>
<dbReference type="Proteomes" id="UP000578449">
    <property type="component" value="Unassembled WGS sequence"/>
</dbReference>
<evidence type="ECO:0000256" key="4">
    <source>
        <dbReference type="ARBA" id="ARBA00023268"/>
    </source>
</evidence>
<dbReference type="Pfam" id="PF21089">
    <property type="entry name" value="PKS_DH_N"/>
    <property type="match status" value="3"/>
</dbReference>
<dbReference type="InterPro" id="IPR049552">
    <property type="entry name" value="PKS_DH_N"/>
</dbReference>
<dbReference type="FunFam" id="3.40.47.10:FF:000019">
    <property type="entry name" value="Polyketide synthase type I"/>
    <property type="match status" value="4"/>
</dbReference>
<feature type="domain" description="PKS/mFAS DH" evidence="10">
    <location>
        <begin position="1944"/>
        <end position="2222"/>
    </location>
</feature>
<dbReference type="FunFam" id="3.40.50.720:FF:000209">
    <property type="entry name" value="Polyketide synthase Pks12"/>
    <property type="match status" value="1"/>
</dbReference>
<feature type="compositionally biased region" description="Low complexity" evidence="7">
    <location>
        <begin position="2056"/>
        <end position="2077"/>
    </location>
</feature>
<dbReference type="InterPro" id="IPR009081">
    <property type="entry name" value="PP-bd_ACP"/>
</dbReference>
<feature type="region of interest" description="N-terminal hotdog fold" evidence="6">
    <location>
        <begin position="6131"/>
        <end position="6254"/>
    </location>
</feature>
<dbReference type="InterPro" id="IPR057326">
    <property type="entry name" value="KR_dom"/>
</dbReference>
<keyword evidence="3 11" id="KW-0808">Transferase</keyword>
<dbReference type="InterPro" id="IPR055123">
    <property type="entry name" value="SpnB-like_Rossmann"/>
</dbReference>
<feature type="domain" description="Carrier" evidence="8">
    <location>
        <begin position="5112"/>
        <end position="5187"/>
    </location>
</feature>
<dbReference type="Pfam" id="PF13602">
    <property type="entry name" value="ADH_zinc_N_2"/>
    <property type="match status" value="3"/>
</dbReference>
<evidence type="ECO:0000259" key="8">
    <source>
        <dbReference type="PROSITE" id="PS50075"/>
    </source>
</evidence>
<dbReference type="InterPro" id="IPR036291">
    <property type="entry name" value="NAD(P)-bd_dom_sf"/>
</dbReference>
<evidence type="ECO:0000256" key="3">
    <source>
        <dbReference type="ARBA" id="ARBA00022679"/>
    </source>
</evidence>
<dbReference type="InterPro" id="IPR036736">
    <property type="entry name" value="ACP-like_sf"/>
</dbReference>
<dbReference type="PROSITE" id="PS52019">
    <property type="entry name" value="PKS_MFAS_DH"/>
    <property type="match status" value="3"/>
</dbReference>
<feature type="region of interest" description="N-terminal hotdog fold" evidence="6">
    <location>
        <begin position="4015"/>
        <end position="4140"/>
    </location>
</feature>
<dbReference type="InterPro" id="IPR011032">
    <property type="entry name" value="GroES-like_sf"/>
</dbReference>
<dbReference type="Gene3D" id="3.40.366.10">
    <property type="entry name" value="Malonyl-Coenzyme A Acyl Carrier Protein, domain 2"/>
    <property type="match status" value="4"/>
</dbReference>
<dbReference type="Gene3D" id="3.90.180.10">
    <property type="entry name" value="Medium-chain alcohol dehydrogenases, catalytic domain"/>
    <property type="match status" value="3"/>
</dbReference>
<dbReference type="Pfam" id="PF00109">
    <property type="entry name" value="ketoacyl-synt"/>
    <property type="match status" value="4"/>
</dbReference>
<accession>A0A840PK83</accession>
<feature type="active site" description="Proton acceptor; for dehydratase activity" evidence="6">
    <location>
        <position position="4046"/>
    </location>
</feature>
<dbReference type="Pfam" id="PF00698">
    <property type="entry name" value="Acyl_transf_1"/>
    <property type="match status" value="4"/>
</dbReference>
<evidence type="ECO:0000256" key="7">
    <source>
        <dbReference type="SAM" id="MobiDB-lite"/>
    </source>
</evidence>
<feature type="region of interest" description="C-terminal hotdog fold" evidence="6">
    <location>
        <begin position="4154"/>
        <end position="4291"/>
    </location>
</feature>
<dbReference type="Pfam" id="PF16197">
    <property type="entry name" value="KAsynt_C_assoc"/>
    <property type="match status" value="4"/>
</dbReference>
<dbReference type="PANTHER" id="PTHR43775">
    <property type="entry name" value="FATTY ACID SYNTHASE"/>
    <property type="match status" value="1"/>
</dbReference>
<dbReference type="SUPFAM" id="SSF47336">
    <property type="entry name" value="ACP-like"/>
    <property type="match status" value="4"/>
</dbReference>
<dbReference type="InterPro" id="IPR050091">
    <property type="entry name" value="PKS_NRPS_Biosynth_Enz"/>
</dbReference>
<feature type="active site" description="Proton acceptor; for dehydratase activity" evidence="6">
    <location>
        <position position="6163"/>
    </location>
</feature>
<dbReference type="GO" id="GO:0004312">
    <property type="term" value="F:fatty acid synthase activity"/>
    <property type="evidence" value="ECO:0007669"/>
    <property type="project" value="TreeGrafter"/>
</dbReference>
<feature type="compositionally biased region" description="Low complexity" evidence="7">
    <location>
        <begin position="6243"/>
        <end position="6259"/>
    </location>
</feature>
<feature type="active site" description="Proton acceptor; for dehydratase activity" evidence="6">
    <location>
        <position position="1976"/>
    </location>
</feature>
<dbReference type="InterPro" id="IPR014030">
    <property type="entry name" value="Ketoacyl_synth_N"/>
</dbReference>
<feature type="active site" description="Proton donor; for dehydratase activity" evidence="6">
    <location>
        <position position="4213"/>
    </location>
</feature>
<feature type="region of interest" description="N-terminal hotdog fold" evidence="6">
    <location>
        <begin position="1944"/>
        <end position="2067"/>
    </location>
</feature>
<evidence type="ECO:0000313" key="12">
    <source>
        <dbReference type="Proteomes" id="UP000578449"/>
    </source>
</evidence>
<dbReference type="SMART" id="SM00827">
    <property type="entry name" value="PKS_AT"/>
    <property type="match status" value="4"/>
</dbReference>
<dbReference type="SUPFAM" id="SSF51735">
    <property type="entry name" value="NAD(P)-binding Rossmann-fold domains"/>
    <property type="match status" value="9"/>
</dbReference>
<feature type="region of interest" description="Disordered" evidence="7">
    <location>
        <begin position="6217"/>
        <end position="6269"/>
    </location>
</feature>
<dbReference type="SUPFAM" id="SSF50129">
    <property type="entry name" value="GroES-like"/>
    <property type="match status" value="3"/>
</dbReference>
<dbReference type="InterPro" id="IPR001227">
    <property type="entry name" value="Ac_transferase_dom_sf"/>
</dbReference>
<feature type="compositionally biased region" description="Basic and acidic residues" evidence="7">
    <location>
        <begin position="2031"/>
        <end position="2047"/>
    </location>
</feature>
<dbReference type="InterPro" id="IPR006162">
    <property type="entry name" value="Ppantetheine_attach_site"/>
</dbReference>
<dbReference type="InterPro" id="IPR016035">
    <property type="entry name" value="Acyl_Trfase/lysoPLipase"/>
</dbReference>
<dbReference type="InterPro" id="IPR020843">
    <property type="entry name" value="ER"/>
</dbReference>
<dbReference type="InterPro" id="IPR013968">
    <property type="entry name" value="PKS_KR"/>
</dbReference>
<keyword evidence="5" id="KW-0012">Acyltransferase</keyword>
<feature type="region of interest" description="C-terminal hotdog fold" evidence="6">
    <location>
        <begin position="6269"/>
        <end position="6407"/>
    </location>
</feature>
<dbReference type="InterPro" id="IPR002364">
    <property type="entry name" value="Quin_OxRdtase/zeta-crystal_CS"/>
</dbReference>
<dbReference type="InterPro" id="IPR016039">
    <property type="entry name" value="Thiolase-like"/>
</dbReference>
<feature type="domain" description="Ketosynthase family 3 (KS3)" evidence="9">
    <location>
        <begin position="4"/>
        <end position="430"/>
    </location>
</feature>
<dbReference type="Pfam" id="PF08659">
    <property type="entry name" value="KR"/>
    <property type="match status" value="3"/>
</dbReference>
<dbReference type="SMART" id="SM00826">
    <property type="entry name" value="PKS_DH"/>
    <property type="match status" value="3"/>
</dbReference>
<dbReference type="Gene3D" id="3.40.47.10">
    <property type="match status" value="4"/>
</dbReference>
<dbReference type="PROSITE" id="PS00012">
    <property type="entry name" value="PHOSPHOPANTETHEINE"/>
    <property type="match status" value="4"/>
</dbReference>
<dbReference type="SUPFAM" id="SSF52151">
    <property type="entry name" value="FabD/lysophospholipase-like"/>
    <property type="match status" value="4"/>
</dbReference>
<dbReference type="Gene3D" id="1.10.1200.10">
    <property type="entry name" value="ACP-like"/>
    <property type="match status" value="4"/>
</dbReference>
<dbReference type="FunFam" id="1.10.1200.10:FF:000007">
    <property type="entry name" value="Probable polyketide synthase pks17"/>
    <property type="match status" value="4"/>
</dbReference>
<dbReference type="InterPro" id="IPR014043">
    <property type="entry name" value="Acyl_transferase_dom"/>
</dbReference>
<dbReference type="SUPFAM" id="SSF55048">
    <property type="entry name" value="Probable ACP-binding domain of malonyl-CoA ACP transacylase"/>
    <property type="match status" value="4"/>
</dbReference>
<dbReference type="CDD" id="cd08956">
    <property type="entry name" value="KR_3_FAS_SDR_x"/>
    <property type="match status" value="3"/>
</dbReference>
<dbReference type="SUPFAM" id="SSF53901">
    <property type="entry name" value="Thiolase-like"/>
    <property type="match status" value="4"/>
</dbReference>
<dbReference type="InterPro" id="IPR014031">
    <property type="entry name" value="Ketoacyl_synth_C"/>
</dbReference>
<dbReference type="GO" id="GO:0004315">
    <property type="term" value="F:3-oxoacyl-[acyl-carrier-protein] synthase activity"/>
    <property type="evidence" value="ECO:0007669"/>
    <property type="project" value="InterPro"/>
</dbReference>
<feature type="domain" description="PKS/mFAS DH" evidence="10">
    <location>
        <begin position="6131"/>
        <end position="6407"/>
    </location>
</feature>
<name>A0A840PK83_9ACTN</name>